<dbReference type="PROSITE" id="PS51257">
    <property type="entry name" value="PROKAR_LIPOPROTEIN"/>
    <property type="match status" value="1"/>
</dbReference>
<evidence type="ECO:0000313" key="3">
    <source>
        <dbReference type="EMBL" id="NEN50548.1"/>
    </source>
</evidence>
<dbReference type="EMBL" id="JAAGWH010000013">
    <property type="protein sequence ID" value="NEK93781.1"/>
    <property type="molecule type" value="Genomic_DNA"/>
</dbReference>
<feature type="signal peptide" evidence="1">
    <location>
        <begin position="1"/>
        <end position="35"/>
    </location>
</feature>
<accession>A0A6P0EPW2</accession>
<comment type="caution">
    <text evidence="2">The sequence shown here is derived from an EMBL/GenBank/DDBJ whole genome shotgun (WGS) entry which is preliminary data.</text>
</comment>
<dbReference type="Proteomes" id="UP000471152">
    <property type="component" value="Unassembled WGS sequence"/>
</dbReference>
<evidence type="ECO:0000256" key="1">
    <source>
        <dbReference type="SAM" id="SignalP"/>
    </source>
</evidence>
<evidence type="ECO:0000313" key="5">
    <source>
        <dbReference type="Proteomes" id="UP000471152"/>
    </source>
</evidence>
<reference evidence="3 5" key="2">
    <citation type="submission" date="2020-02" db="EMBL/GenBank/DDBJ databases">
        <title>The WGS of Modestobacter muralis DSM 100205.</title>
        <authorList>
            <person name="Jiang Z."/>
        </authorList>
    </citation>
    <scope>NUCLEOTIDE SEQUENCE [LARGE SCALE GENOMIC DNA]</scope>
    <source>
        <strain evidence="3 5">DSM 100205</strain>
    </source>
</reference>
<evidence type="ECO:0000313" key="4">
    <source>
        <dbReference type="Proteomes" id="UP000468828"/>
    </source>
</evidence>
<dbReference type="Proteomes" id="UP000468828">
    <property type="component" value="Unassembled WGS sequence"/>
</dbReference>
<sequence>MRSLRRPRPLARLSSRVAVLGVVAALLAGCGEDEAAQRTPGDPVSTQEAEVLSQVLYADREAGGADFEVRAPYAQGAELTLTGEIDFARSIGRAQAVTTYGDGRPEETRTLFFSEQELYQGDVPGLAEALSGAGLPAATYVRRPVTATNANGTASLLDVLVQMVTRLSARSADDPGSFGQYTWRGAQQVDGELASLFQSGTGATIAVGAESRLLLQYVTRLQDFDVTIDLSDHGEREIPLPADADTVDLTAHPEIASTLGL</sequence>
<keyword evidence="4" id="KW-1185">Reference proteome</keyword>
<organism evidence="2 4">
    <name type="scientific">Modestobacter muralis</name>
    <dbReference type="NCBI Taxonomy" id="1608614"/>
    <lineage>
        <taxon>Bacteria</taxon>
        <taxon>Bacillati</taxon>
        <taxon>Actinomycetota</taxon>
        <taxon>Actinomycetes</taxon>
        <taxon>Geodermatophilales</taxon>
        <taxon>Geodermatophilaceae</taxon>
        <taxon>Modestobacter</taxon>
    </lineage>
</organism>
<proteinExistence type="predicted"/>
<dbReference type="RefSeq" id="WP_163610185.1">
    <property type="nucleotide sequence ID" value="NZ_JAAGWB010000013.1"/>
</dbReference>
<evidence type="ECO:0008006" key="6">
    <source>
        <dbReference type="Google" id="ProtNLM"/>
    </source>
</evidence>
<dbReference type="EMBL" id="JAAGWB010000013">
    <property type="protein sequence ID" value="NEN50548.1"/>
    <property type="molecule type" value="Genomic_DNA"/>
</dbReference>
<protein>
    <recommendedName>
        <fullName evidence="6">LppX_LprAFG lipoprotein</fullName>
    </recommendedName>
</protein>
<dbReference type="AlphaFoldDB" id="A0A6P0EPW2"/>
<feature type="chain" id="PRO_5036390800" description="LppX_LprAFG lipoprotein" evidence="1">
    <location>
        <begin position="36"/>
        <end position="261"/>
    </location>
</feature>
<gene>
    <name evidence="3" type="ORF">G3R41_06260</name>
    <name evidence="2" type="ORF">GCU67_06260</name>
</gene>
<evidence type="ECO:0000313" key="2">
    <source>
        <dbReference type="EMBL" id="NEK93781.1"/>
    </source>
</evidence>
<reference evidence="2 4" key="1">
    <citation type="submission" date="2020-01" db="EMBL/GenBank/DDBJ databases">
        <title>the WGS Modestobacter muralis CPCC 204518.</title>
        <authorList>
            <person name="Jiang Z."/>
        </authorList>
    </citation>
    <scope>NUCLEOTIDE SEQUENCE [LARGE SCALE GENOMIC DNA]</scope>
    <source>
        <strain evidence="2 4">DSM 100205</strain>
    </source>
</reference>
<name>A0A6P0EPW2_9ACTN</name>
<keyword evidence="1" id="KW-0732">Signal</keyword>